<organism evidence="1 2">
    <name type="scientific">Gonium pectorale</name>
    <name type="common">Green alga</name>
    <dbReference type="NCBI Taxonomy" id="33097"/>
    <lineage>
        <taxon>Eukaryota</taxon>
        <taxon>Viridiplantae</taxon>
        <taxon>Chlorophyta</taxon>
        <taxon>core chlorophytes</taxon>
        <taxon>Chlorophyceae</taxon>
        <taxon>CS clade</taxon>
        <taxon>Chlamydomonadales</taxon>
        <taxon>Volvocaceae</taxon>
        <taxon>Gonium</taxon>
    </lineage>
</organism>
<dbReference type="AlphaFoldDB" id="A0A150FTB6"/>
<comment type="caution">
    <text evidence="1">The sequence shown here is derived from an EMBL/GenBank/DDBJ whole genome shotgun (WGS) entry which is preliminary data.</text>
</comment>
<keyword evidence="2" id="KW-1185">Reference proteome</keyword>
<accession>A0A150FTB6</accession>
<name>A0A150FTB6_GONPE</name>
<proteinExistence type="predicted"/>
<dbReference type="EMBL" id="LSYV01001735">
    <property type="protein sequence ID" value="KXZ40863.1"/>
    <property type="molecule type" value="Genomic_DNA"/>
</dbReference>
<protein>
    <submittedName>
        <fullName evidence="1">Uncharacterized protein</fullName>
    </submittedName>
</protein>
<reference evidence="2" key="1">
    <citation type="journal article" date="2016" name="Nat. Commun.">
        <title>The Gonium pectorale genome demonstrates co-option of cell cycle regulation during the evolution of multicellularity.</title>
        <authorList>
            <person name="Hanschen E.R."/>
            <person name="Marriage T.N."/>
            <person name="Ferris P.J."/>
            <person name="Hamaji T."/>
            <person name="Toyoda A."/>
            <person name="Fujiyama A."/>
            <person name="Neme R."/>
            <person name="Noguchi H."/>
            <person name="Minakuchi Y."/>
            <person name="Suzuki M."/>
            <person name="Kawai-Toyooka H."/>
            <person name="Smith D.R."/>
            <person name="Sparks H."/>
            <person name="Anderson J."/>
            <person name="Bakaric R."/>
            <person name="Luria V."/>
            <person name="Karger A."/>
            <person name="Kirschner M.W."/>
            <person name="Durand P.M."/>
            <person name="Michod R.E."/>
            <person name="Nozaki H."/>
            <person name="Olson B.J."/>
        </authorList>
    </citation>
    <scope>NUCLEOTIDE SEQUENCE [LARGE SCALE GENOMIC DNA]</scope>
    <source>
        <strain evidence="2">NIES-2863</strain>
    </source>
</reference>
<gene>
    <name evidence="1" type="ORF">GPECTOR_1744g844</name>
</gene>
<dbReference type="Proteomes" id="UP000075714">
    <property type="component" value="Unassembled WGS sequence"/>
</dbReference>
<evidence type="ECO:0000313" key="1">
    <source>
        <dbReference type="EMBL" id="KXZ40863.1"/>
    </source>
</evidence>
<dbReference type="OrthoDB" id="557036at2759"/>
<evidence type="ECO:0000313" key="2">
    <source>
        <dbReference type="Proteomes" id="UP000075714"/>
    </source>
</evidence>
<sequence length="119" mass="12476">MSQYGILPSRSWGTATDAAKGLWNANECDFKNKTCFYMAHKYGITLASIPAALQPSFTSLNCAAVVTASKCTKVSGYVATEGVARDAPADDLGYYPANASATCSANPKCLAFSAPFVMA</sequence>